<reference evidence="2" key="1">
    <citation type="submission" date="2024-10" db="EMBL/GenBank/DDBJ databases">
        <authorList>
            <person name="Ryan C."/>
        </authorList>
    </citation>
    <scope>NUCLEOTIDE SEQUENCE [LARGE SCALE GENOMIC DNA]</scope>
</reference>
<sequence>MATFGAPDPTNARRCPAPAAPPLPDRVVLPVGCMFLDFHLAGGDNDELMRYSLIDRVHRHHKYVGICDGVILMAPGSFNSAGGGASVLLSGRQRRRGGAASTARERPLPRRSVRVRPVAQSPQAPAGTAVREERYYSPGPDDERIAAAANQQQQRLRSVLSGLDAKINGSSVCLDGKSYLLADNTRVLAFDVDDETVAAIDLPAPPAASTRHRSSWRSRAACAWRRAPAPSYPCGCSPQTAVIACGSATSGAAAPSPPRACSPAHGTAAGVLLLYFRYDGSSKTAYLHLYDTRTEKELARVVVPRSVAAEQGGSGLVLCSGYRPTLVPPGSIGGGGAAPRRQRGVLAALKPLIERDVAAGRERTLEAVCFMNLLHYIASKLPGNADDVMKANGEHCHSLCDDICCTYRLLL</sequence>
<accession>A0ABC9F5X7</accession>
<proteinExistence type="predicted"/>
<gene>
    <name evidence="2" type="ORF">URODEC1_LOCUS102371</name>
</gene>
<organism evidence="2 3">
    <name type="scientific">Urochloa decumbens</name>
    <dbReference type="NCBI Taxonomy" id="240449"/>
    <lineage>
        <taxon>Eukaryota</taxon>
        <taxon>Viridiplantae</taxon>
        <taxon>Streptophyta</taxon>
        <taxon>Embryophyta</taxon>
        <taxon>Tracheophyta</taxon>
        <taxon>Spermatophyta</taxon>
        <taxon>Magnoliopsida</taxon>
        <taxon>Liliopsida</taxon>
        <taxon>Poales</taxon>
        <taxon>Poaceae</taxon>
        <taxon>PACMAD clade</taxon>
        <taxon>Panicoideae</taxon>
        <taxon>Panicodae</taxon>
        <taxon>Paniceae</taxon>
        <taxon>Melinidinae</taxon>
        <taxon>Urochloa</taxon>
    </lineage>
</organism>
<feature type="region of interest" description="Disordered" evidence="1">
    <location>
        <begin position="90"/>
        <end position="131"/>
    </location>
</feature>
<keyword evidence="3" id="KW-1185">Reference proteome</keyword>
<evidence type="ECO:0008006" key="4">
    <source>
        <dbReference type="Google" id="ProtNLM"/>
    </source>
</evidence>
<evidence type="ECO:0000256" key="1">
    <source>
        <dbReference type="SAM" id="MobiDB-lite"/>
    </source>
</evidence>
<dbReference type="Proteomes" id="UP001497457">
    <property type="component" value="Chromosome 5rd"/>
</dbReference>
<protein>
    <recommendedName>
        <fullName evidence="4">Cleavage/polyadenylation specificity factor A subunit C-terminal domain-containing protein</fullName>
    </recommendedName>
</protein>
<evidence type="ECO:0000313" key="3">
    <source>
        <dbReference type="Proteomes" id="UP001497457"/>
    </source>
</evidence>
<name>A0ABC9F5X7_9POAL</name>
<dbReference type="EMBL" id="OZ075115">
    <property type="protein sequence ID" value="CAL5069706.1"/>
    <property type="molecule type" value="Genomic_DNA"/>
</dbReference>
<feature type="region of interest" description="Disordered" evidence="1">
    <location>
        <begin position="1"/>
        <end position="21"/>
    </location>
</feature>
<dbReference type="AlphaFoldDB" id="A0ABC9F5X7"/>
<evidence type="ECO:0000313" key="2">
    <source>
        <dbReference type="EMBL" id="CAL5069706.1"/>
    </source>
</evidence>